<proteinExistence type="predicted"/>
<accession>X1VYR2</accession>
<sequence>NRAMNYVHNVETTYSTRRRDPGVKLALKSVIPWEYSLPKYSDASGWRAPI</sequence>
<protein>
    <submittedName>
        <fullName evidence="1">Uncharacterized protein</fullName>
    </submittedName>
</protein>
<dbReference type="EMBL" id="BARW01037509">
    <property type="protein sequence ID" value="GAJ24806.1"/>
    <property type="molecule type" value="Genomic_DNA"/>
</dbReference>
<reference evidence="1" key="1">
    <citation type="journal article" date="2014" name="Front. Microbiol.">
        <title>High frequency of phylogenetically diverse reductive dehalogenase-homologous genes in deep subseafloor sedimentary metagenomes.</title>
        <authorList>
            <person name="Kawai M."/>
            <person name="Futagami T."/>
            <person name="Toyoda A."/>
            <person name="Takaki Y."/>
            <person name="Nishi S."/>
            <person name="Hori S."/>
            <person name="Arai W."/>
            <person name="Tsubouchi T."/>
            <person name="Morono Y."/>
            <person name="Uchiyama I."/>
            <person name="Ito T."/>
            <person name="Fujiyama A."/>
            <person name="Inagaki F."/>
            <person name="Takami H."/>
        </authorList>
    </citation>
    <scope>NUCLEOTIDE SEQUENCE</scope>
    <source>
        <strain evidence="1">Expedition CK06-06</strain>
    </source>
</reference>
<evidence type="ECO:0000313" key="1">
    <source>
        <dbReference type="EMBL" id="GAJ24806.1"/>
    </source>
</evidence>
<dbReference type="AlphaFoldDB" id="X1VYR2"/>
<organism evidence="1">
    <name type="scientific">marine sediment metagenome</name>
    <dbReference type="NCBI Taxonomy" id="412755"/>
    <lineage>
        <taxon>unclassified sequences</taxon>
        <taxon>metagenomes</taxon>
        <taxon>ecological metagenomes</taxon>
    </lineage>
</organism>
<name>X1VYR2_9ZZZZ</name>
<comment type="caution">
    <text evidence="1">The sequence shown here is derived from an EMBL/GenBank/DDBJ whole genome shotgun (WGS) entry which is preliminary data.</text>
</comment>
<gene>
    <name evidence="1" type="ORF">S12H4_57889</name>
</gene>
<feature type="non-terminal residue" evidence="1">
    <location>
        <position position="1"/>
    </location>
</feature>